<dbReference type="EMBL" id="JAGFPW010000027">
    <property type="protein sequence ID" value="MBO3796514.1"/>
    <property type="molecule type" value="Genomic_DNA"/>
</dbReference>
<dbReference type="STRING" id="483913.AN935_19065"/>
<keyword evidence="1 3" id="KW-0808">Transferase</keyword>
<dbReference type="PANTHER" id="PTHR43679:SF2">
    <property type="entry name" value="OCTANOYL-[GCVH]:PROTEIN N-OCTANOYLTRANSFERASE"/>
    <property type="match status" value="1"/>
</dbReference>
<dbReference type="Proteomes" id="UP000665181">
    <property type="component" value="Unassembled WGS sequence"/>
</dbReference>
<comment type="function">
    <text evidence="3">Catalyzes the amidotransfer (transamidation) of the octanoyl moiety from octanoyl-GcvH to the lipoyl domain of the E2 subunit of lipoate-dependent enzymes.</text>
</comment>
<evidence type="ECO:0000256" key="2">
    <source>
        <dbReference type="ARBA" id="ARBA00023315"/>
    </source>
</evidence>
<comment type="similarity">
    <text evidence="3">Belongs to the octanoyltransferase LipL family.</text>
</comment>
<keyword evidence="2 3" id="KW-0012">Acyltransferase</keyword>
<dbReference type="EC" id="2.3.1.204" evidence="3"/>
<dbReference type="AlphaFoldDB" id="A0A085C5A8"/>
<dbReference type="InterPro" id="IPR050664">
    <property type="entry name" value="Octanoyltrans_LipM/LipL"/>
</dbReference>
<dbReference type="RefSeq" id="WP_003227511.1">
    <property type="nucleotide sequence ID" value="NZ_AP024621.1"/>
</dbReference>
<dbReference type="HAMAP" id="MF_02119">
    <property type="entry name" value="LipL"/>
    <property type="match status" value="1"/>
</dbReference>
<dbReference type="Proteomes" id="UP000076442">
    <property type="component" value="Unassembled WGS sequence"/>
</dbReference>
<evidence type="ECO:0000259" key="4">
    <source>
        <dbReference type="PROSITE" id="PS51733"/>
    </source>
</evidence>
<proteinExistence type="inferred from homology"/>
<dbReference type="EMBL" id="JXBC01000013">
    <property type="protein sequence ID" value="KIU06104.1"/>
    <property type="molecule type" value="Genomic_DNA"/>
</dbReference>
<dbReference type="SUPFAM" id="SSF55681">
    <property type="entry name" value="Class II aaRS and biotin synthetases"/>
    <property type="match status" value="1"/>
</dbReference>
<dbReference type="PANTHER" id="PTHR43679">
    <property type="entry name" value="OCTANOYLTRANSFERASE LIPM-RELATED"/>
    <property type="match status" value="1"/>
</dbReference>
<dbReference type="CDD" id="cd16443">
    <property type="entry name" value="LplA"/>
    <property type="match status" value="1"/>
</dbReference>
<reference evidence="6 9" key="2">
    <citation type="submission" date="2015-09" db="EMBL/GenBank/DDBJ databases">
        <title>Spore heat resistance.</title>
        <authorList>
            <person name="Boekhorst J."/>
            <person name="Berendsen E.M."/>
            <person name="Wells-Bennik M.H."/>
            <person name="Kuipers O.P."/>
        </authorList>
    </citation>
    <scope>NUCLEOTIDE SEQUENCE [LARGE SCALE GENOMIC DNA]</scope>
    <source>
        <strain evidence="6 9">B4122</strain>
    </source>
</reference>
<feature type="site" description="Lowers pKa of active site Cys" evidence="3">
    <location>
        <position position="162"/>
    </location>
</feature>
<reference evidence="7" key="3">
    <citation type="submission" date="2021-03" db="EMBL/GenBank/DDBJ databases">
        <title>Isolation of Bacillus subtilis from fermented food sample.</title>
        <authorList>
            <person name="Lakshmanan V."/>
            <person name="Athira K."/>
            <person name="Rajagopal K."/>
        </authorList>
    </citation>
    <scope>NUCLEOTIDE SEQUENCE</scope>
    <source>
        <strain evidence="7">S1</strain>
    </source>
</reference>
<evidence type="ECO:0000256" key="3">
    <source>
        <dbReference type="HAMAP-Rule" id="MF_02119"/>
    </source>
</evidence>
<dbReference type="InterPro" id="IPR004143">
    <property type="entry name" value="BPL_LPL_catalytic"/>
</dbReference>
<accession>A0A085C5A8</accession>
<reference evidence="5 8" key="1">
    <citation type="submission" date="2014-12" db="EMBL/GenBank/DDBJ databases">
        <title>Comparative genome analysis of Bacillus coagulans HM-08, Clostridium butyricum HM-68, Bacillus subtilis HM-66 and Bacillus licheniformis BL-09.</title>
        <authorList>
            <person name="Zhang H."/>
        </authorList>
    </citation>
    <scope>NUCLEOTIDE SEQUENCE [LARGE SCALE GENOMIC DNA]</scope>
    <source>
        <strain evidence="5 8">HM-66</strain>
    </source>
</reference>
<dbReference type="GO" id="GO:0033819">
    <property type="term" value="F:lipoyl(octanoyl) transferase activity"/>
    <property type="evidence" value="ECO:0007669"/>
    <property type="project" value="InterPro"/>
</dbReference>
<feature type="domain" description="BPL/LPL catalytic" evidence="4">
    <location>
        <begin position="45"/>
        <end position="232"/>
    </location>
</feature>
<evidence type="ECO:0000313" key="8">
    <source>
        <dbReference type="Proteomes" id="UP000032247"/>
    </source>
</evidence>
<dbReference type="InterPro" id="IPR024897">
    <property type="entry name" value="LipL"/>
</dbReference>
<gene>
    <name evidence="7" type="primary">ywfL</name>
    <name evidence="3" type="synonym">lipL</name>
    <name evidence="6" type="ORF">B4122_4874</name>
    <name evidence="7" type="ORF">J5227_19895</name>
    <name evidence="5" type="ORF">SC09_contig4orf01124</name>
</gene>
<evidence type="ECO:0000313" key="9">
    <source>
        <dbReference type="Proteomes" id="UP000076442"/>
    </source>
</evidence>
<comment type="miscellaneous">
    <text evidence="3">The reaction proceeds via a thioester-linked acyl-enzyme intermediate.</text>
</comment>
<dbReference type="GO" id="GO:0009107">
    <property type="term" value="P:lipoate biosynthetic process"/>
    <property type="evidence" value="ECO:0007669"/>
    <property type="project" value="UniProtKB-UniRule"/>
</dbReference>
<evidence type="ECO:0000313" key="7">
    <source>
        <dbReference type="EMBL" id="MBO3796514.1"/>
    </source>
</evidence>
<evidence type="ECO:0000256" key="1">
    <source>
        <dbReference type="ARBA" id="ARBA00022679"/>
    </source>
</evidence>
<dbReference type="InterPro" id="IPR045864">
    <property type="entry name" value="aa-tRNA-synth_II/BPL/LPL"/>
</dbReference>
<feature type="active site" description="Acyl-thioester intermediate" evidence="3">
    <location>
        <position position="150"/>
    </location>
</feature>
<comment type="catalytic activity">
    <reaction evidence="3">
        <text>N(6)-octanoyl-L-lysyl-[glycine-cleavage complex H protein] + L-lysyl-[lipoyl-carrier protein] = N(6)-octanoyl-L-lysyl-[lipoyl-carrier protein] + L-lysyl-[glycine-cleavage complex H protein]</text>
        <dbReference type="Rhea" id="RHEA:20213"/>
        <dbReference type="Rhea" id="RHEA-COMP:10500"/>
        <dbReference type="Rhea" id="RHEA-COMP:10501"/>
        <dbReference type="Rhea" id="RHEA-COMP:10503"/>
        <dbReference type="Rhea" id="RHEA-COMP:10504"/>
        <dbReference type="ChEBI" id="CHEBI:29969"/>
        <dbReference type="ChEBI" id="CHEBI:78809"/>
        <dbReference type="EC" id="2.3.1.204"/>
    </reaction>
</comment>
<organism evidence="5 8">
    <name type="scientific">Bacillus subtilis</name>
    <dbReference type="NCBI Taxonomy" id="1423"/>
    <lineage>
        <taxon>Bacteria</taxon>
        <taxon>Bacillati</taxon>
        <taxon>Bacillota</taxon>
        <taxon>Bacilli</taxon>
        <taxon>Bacillales</taxon>
        <taxon>Bacillaceae</taxon>
        <taxon>Bacillus</taxon>
    </lineage>
</organism>
<evidence type="ECO:0000313" key="5">
    <source>
        <dbReference type="EMBL" id="KIU06104.1"/>
    </source>
</evidence>
<sequence>MANQPIDLLMQPKWRVIDQSSLGPLFDAKQSFAMDDTLCMSVGKGVSPATARSWVHHDTIVLGIQDTRLPFLQDGISLLESEGYRVIVRNSGGLAVVLDDGVLNISLIFEDEKKGIDIDKGYEAMVELMRRMLRPYNAKIEAYEIEGSYCPGSYDLSINGKKFAGISQRRVRGGVAVQIYLCADKSGSERADLIRRFYQAALKDKQNDKKGVYPEIRPETMASLSELLQKDISVQDLMFALLTELKALSTHLYSAGLSIDEEMEFEKNLVRMAERNAKVFG</sequence>
<dbReference type="PROSITE" id="PS51733">
    <property type="entry name" value="BPL_LPL_CATALYTIC"/>
    <property type="match status" value="1"/>
</dbReference>
<dbReference type="SMR" id="A0A085C5A8"/>
<dbReference type="Proteomes" id="UP000032247">
    <property type="component" value="Unassembled WGS sequence"/>
</dbReference>
<dbReference type="EMBL" id="LJZV01000036">
    <property type="protein sequence ID" value="KZD86632.1"/>
    <property type="molecule type" value="Genomic_DNA"/>
</dbReference>
<dbReference type="PATRIC" id="fig|1423.169.peg.3208"/>
<dbReference type="GO" id="GO:0009249">
    <property type="term" value="P:protein lipoylation"/>
    <property type="evidence" value="ECO:0007669"/>
    <property type="project" value="UniProtKB-UniRule"/>
</dbReference>
<dbReference type="Gene3D" id="3.30.930.10">
    <property type="entry name" value="Bira Bifunctional Protein, Domain 2"/>
    <property type="match status" value="1"/>
</dbReference>
<protein>
    <recommendedName>
        <fullName evidence="3">Octanoyl-[GcvH]:protein N-octanoyltransferase</fullName>
        <ecNumber evidence="3">2.3.1.204</ecNumber>
    </recommendedName>
    <alternativeName>
        <fullName evidence="3">Octanoyl-[GcvH]:E2 amidotransferase</fullName>
    </alternativeName>
</protein>
<name>A0A085C5A8_BACIU</name>
<dbReference type="Pfam" id="PF21948">
    <property type="entry name" value="LplA-B_cat"/>
    <property type="match status" value="1"/>
</dbReference>
<comment type="caution">
    <text evidence="5">The sequence shown here is derived from an EMBL/GenBank/DDBJ whole genome shotgun (WGS) entry which is preliminary data.</text>
</comment>
<evidence type="ECO:0000313" key="6">
    <source>
        <dbReference type="EMBL" id="KZD86632.1"/>
    </source>
</evidence>
<comment type="pathway">
    <text evidence="3">Protein modification; protein lipoylation via endogenous pathway; protein N(6)-(lipoyl)lysine from octanoyl-[acyl-carrier-protein].</text>
</comment>